<proteinExistence type="predicted"/>
<sequence length="196" mass="22865">MQLFQNVAECKVPETPYAKNIERGLKATLALWNETNEMKMRFVSSENDDIDMAVDRKEGTLNVHQRWLKYEEMHQKHRCRELVLSDCFVCDHIIEEMTRIILGAIYRLTVRDQEGVLRGVRNHLRWMPRDICARQGNQPGCLQVSWRDGELESISRLVGSELEHHVVLHEERCASLMTELLHGEPGSLLLLDNFKQ</sequence>
<dbReference type="Proteomes" id="UP000509510">
    <property type="component" value="Chromosome V"/>
</dbReference>
<dbReference type="AlphaFoldDB" id="A0A7H8R6P1"/>
<keyword evidence="2" id="KW-1185">Reference proteome</keyword>
<dbReference type="KEGG" id="trg:TRUGW13939_08770"/>
<organism evidence="1 2">
    <name type="scientific">Talaromyces rugulosus</name>
    <name type="common">Penicillium rugulosum</name>
    <dbReference type="NCBI Taxonomy" id="121627"/>
    <lineage>
        <taxon>Eukaryota</taxon>
        <taxon>Fungi</taxon>
        <taxon>Dikarya</taxon>
        <taxon>Ascomycota</taxon>
        <taxon>Pezizomycotina</taxon>
        <taxon>Eurotiomycetes</taxon>
        <taxon>Eurotiomycetidae</taxon>
        <taxon>Eurotiales</taxon>
        <taxon>Trichocomaceae</taxon>
        <taxon>Talaromyces</taxon>
        <taxon>Talaromyces sect. Islandici</taxon>
    </lineage>
</organism>
<reference evidence="2" key="1">
    <citation type="submission" date="2020-06" db="EMBL/GenBank/DDBJ databases">
        <title>A chromosome-scale genome assembly of Talaromyces rugulosus W13939.</title>
        <authorList>
            <person name="Wang B."/>
            <person name="Guo L."/>
            <person name="Ye K."/>
            <person name="Wang L."/>
        </authorList>
    </citation>
    <scope>NUCLEOTIDE SEQUENCE [LARGE SCALE GENOMIC DNA]</scope>
    <source>
        <strain evidence="2">W13939</strain>
    </source>
</reference>
<evidence type="ECO:0000313" key="2">
    <source>
        <dbReference type="Proteomes" id="UP000509510"/>
    </source>
</evidence>
<name>A0A7H8R6P1_TALRU</name>
<evidence type="ECO:0000313" key="1">
    <source>
        <dbReference type="EMBL" id="QKX61618.1"/>
    </source>
</evidence>
<dbReference type="GeneID" id="55996258"/>
<dbReference type="EMBL" id="CP055902">
    <property type="protein sequence ID" value="QKX61618.1"/>
    <property type="molecule type" value="Genomic_DNA"/>
</dbReference>
<dbReference type="RefSeq" id="XP_035347792.1">
    <property type="nucleotide sequence ID" value="XM_035491899.1"/>
</dbReference>
<protein>
    <submittedName>
        <fullName evidence="1">Uncharacterized protein</fullName>
    </submittedName>
</protein>
<dbReference type="OrthoDB" id="4227368at2759"/>
<accession>A0A7H8R6P1</accession>
<gene>
    <name evidence="1" type="ORF">TRUGW13939_08770</name>
</gene>